<comment type="subcellular location">
    <subcellularLocation>
        <location evidence="1">Membrane</location>
        <topology evidence="1">Multi-pass membrane protein</topology>
    </subcellularLocation>
</comment>
<gene>
    <name evidence="8" type="ORF">C2S_14329</name>
</gene>
<feature type="transmembrane region" description="Helical" evidence="6">
    <location>
        <begin position="128"/>
        <end position="146"/>
    </location>
</feature>
<evidence type="ECO:0000259" key="7">
    <source>
        <dbReference type="PROSITE" id="PS50850"/>
    </source>
</evidence>
<feature type="transmembrane region" description="Helical" evidence="6">
    <location>
        <begin position="286"/>
        <end position="308"/>
    </location>
</feature>
<evidence type="ECO:0000256" key="4">
    <source>
        <dbReference type="ARBA" id="ARBA00022989"/>
    </source>
</evidence>
<dbReference type="InterPro" id="IPR002347">
    <property type="entry name" value="SDR_fam"/>
</dbReference>
<dbReference type="Pfam" id="PF00106">
    <property type="entry name" value="adh_short"/>
    <property type="match status" value="1"/>
</dbReference>
<name>A0A9Q9U5S2_FUSFU</name>
<feature type="transmembrane region" description="Helical" evidence="6">
    <location>
        <begin position="158"/>
        <end position="176"/>
    </location>
</feature>
<feature type="transmembrane region" description="Helical" evidence="6">
    <location>
        <begin position="581"/>
        <end position="600"/>
    </location>
</feature>
<accession>A0A9Q9U5S2</accession>
<dbReference type="InterPro" id="IPR010573">
    <property type="entry name" value="MFS_Str1/Tri12-like"/>
</dbReference>
<dbReference type="SUPFAM" id="SSF103473">
    <property type="entry name" value="MFS general substrate transporter"/>
    <property type="match status" value="1"/>
</dbReference>
<evidence type="ECO:0000313" key="8">
    <source>
        <dbReference type="EMBL" id="VTT60136.1"/>
    </source>
</evidence>
<dbReference type="CDD" id="cd06179">
    <property type="entry name" value="MFS_TRI12_like"/>
    <property type="match status" value="1"/>
</dbReference>
<dbReference type="PANTHER" id="PTHR23501:SF109">
    <property type="entry name" value="MAJOR FACILITATOR SUPERFAMILY (MFS) PROFILE DOMAIN-CONTAINING PROTEIN-RELATED"/>
    <property type="match status" value="1"/>
</dbReference>
<dbReference type="PRINTS" id="PR00081">
    <property type="entry name" value="GDHRDH"/>
</dbReference>
<keyword evidence="5 6" id="KW-0472">Membrane</keyword>
<dbReference type="CDD" id="cd05233">
    <property type="entry name" value="SDR_c"/>
    <property type="match status" value="1"/>
</dbReference>
<keyword evidence="3 6" id="KW-0812">Transmembrane</keyword>
<dbReference type="Pfam" id="PF06609">
    <property type="entry name" value="TRI12"/>
    <property type="match status" value="1"/>
</dbReference>
<reference evidence="8" key="1">
    <citation type="submission" date="2019-05" db="EMBL/GenBank/DDBJ databases">
        <authorList>
            <person name="Piombo E."/>
        </authorList>
    </citation>
    <scope>NUCLEOTIDE SEQUENCE</scope>
    <source>
        <strain evidence="8">C2S</strain>
    </source>
</reference>
<keyword evidence="4 6" id="KW-1133">Transmembrane helix</keyword>
<dbReference type="GO" id="GO:0005886">
    <property type="term" value="C:plasma membrane"/>
    <property type="evidence" value="ECO:0007669"/>
    <property type="project" value="TreeGrafter"/>
</dbReference>
<evidence type="ECO:0000256" key="5">
    <source>
        <dbReference type="ARBA" id="ARBA00023136"/>
    </source>
</evidence>
<dbReference type="InterPro" id="IPR036259">
    <property type="entry name" value="MFS_trans_sf"/>
</dbReference>
<dbReference type="PROSITE" id="PS50850">
    <property type="entry name" value="MFS"/>
    <property type="match status" value="1"/>
</dbReference>
<feature type="domain" description="Major facilitator superfamily (MFS) profile" evidence="7">
    <location>
        <begin position="88"/>
        <end position="605"/>
    </location>
</feature>
<keyword evidence="2" id="KW-0813">Transport</keyword>
<dbReference type="InterPro" id="IPR020846">
    <property type="entry name" value="MFS_dom"/>
</dbReference>
<sequence length="956" mass="103037">MQRLRLVPAAPDYNLHRCCLPSICQAPFDLIVFYHLKLFIMTKQEASPDDISPGHNDQNIVPSNEDELRSKILTAERSTLPEGYFLSREFVGTFGGIAFSLAATYFAFQAGAGALININQQIGPSENYYLFSIVWTVSQPISMLLFGRLSDMFGRRNLALGANILGIIGGIIAATSQSINQLIAANVLLGLASGIPGSYPLLTGELMTNKLKFLGTIVVVVPNIIATGFGPYLGLRLSILSSWRWIFYIYIILMVIGTTLWYFFYHPPSFVQLHGTSISRKAELATIDWLGTFLLVSGLVLFLLGIAWGGQPYKWTSGRVLGLLIPGAILSIAFILYEVYGKPAKPIVPMKFFKDVRGYTCVVIISAITGCLQTALFILWPSQVAYIFGSTTNGWEETAWMSSVVNFAAWAGIIIVGPLFHVIKHLRLQLVVGSAWMTAFLAAMSTITYSNKGSAIAFAFLSTLPIGWGEVMTMLMVQYIVPERDLGVAFAVVSSVRTIMGSIFAAVFVAIYTNKLPGYMTSIVIPALQKTSLSAEAISEVLATAPTASQAALSAIKGVTPEILRVINAKVADAYGHSYAFVYYTAAALGAVCLLAALCLRDFDVYLTDHVARMVYKKEETKEDSLAKHIEHPEGVPKNISLTPISLSISKMLNISLQGQVGIVTGAGSAYGIGRSMVIAAAQAGAVAVHACDLNLSYMDDLKKEVKEMGYDTIIEGHFLDVSNEKQTVALLRNVLKIHGRVDFFFANAGYAVYRPLQDLSVDHFNRAVDVMQRGCFLALKYGSQAMSVTSPDKAEAKGNIIITSSCAAFAGAYADTAYTAVKNACNGLVESGSVQLSASNIRVNGIAPGCTNSSILTSSTLSEKGDQYTTSATKEEIAATHAKFFERGGLYKQKEKFYNRAADPSEIANLACFLASDLALAINGQIILADSGKTTAATGEGFTGPVNPVPALSMS</sequence>
<feature type="transmembrane region" description="Helical" evidence="6">
    <location>
        <begin position="488"/>
        <end position="512"/>
    </location>
</feature>
<feature type="transmembrane region" description="Helical" evidence="6">
    <location>
        <begin position="320"/>
        <end position="340"/>
    </location>
</feature>
<dbReference type="SUPFAM" id="SSF51735">
    <property type="entry name" value="NAD(P)-binding Rossmann-fold domains"/>
    <property type="match status" value="1"/>
</dbReference>
<feature type="transmembrane region" description="Helical" evidence="6">
    <location>
        <begin position="361"/>
        <end position="380"/>
    </location>
</feature>
<dbReference type="AlphaFoldDB" id="A0A9Q9U5S2"/>
<dbReference type="InterPro" id="IPR036291">
    <property type="entry name" value="NAD(P)-bd_dom_sf"/>
</dbReference>
<feature type="transmembrane region" description="Helical" evidence="6">
    <location>
        <begin position="455"/>
        <end position="481"/>
    </location>
</feature>
<dbReference type="InterPro" id="IPR053791">
    <property type="entry name" value="MFS_Tri12-like"/>
</dbReference>
<evidence type="ECO:0000313" key="9">
    <source>
        <dbReference type="Proteomes" id="UP000760494"/>
    </source>
</evidence>
<dbReference type="PANTHER" id="PTHR23501">
    <property type="entry name" value="MAJOR FACILITATOR SUPERFAMILY"/>
    <property type="match status" value="1"/>
</dbReference>
<protein>
    <recommendedName>
        <fullName evidence="7">Major facilitator superfamily (MFS) profile domain-containing protein</fullName>
    </recommendedName>
</protein>
<proteinExistence type="predicted"/>
<feature type="transmembrane region" description="Helical" evidence="6">
    <location>
        <begin position="245"/>
        <end position="265"/>
    </location>
</feature>
<dbReference type="Gene3D" id="3.40.50.720">
    <property type="entry name" value="NAD(P)-binding Rossmann-like Domain"/>
    <property type="match status" value="1"/>
</dbReference>
<dbReference type="Pfam" id="PF13561">
    <property type="entry name" value="adh_short_C2"/>
    <property type="match status" value="1"/>
</dbReference>
<feature type="transmembrane region" description="Helical" evidence="6">
    <location>
        <begin position="90"/>
        <end position="108"/>
    </location>
</feature>
<feature type="transmembrane region" description="Helical" evidence="6">
    <location>
        <begin position="182"/>
        <end position="201"/>
    </location>
</feature>
<dbReference type="Gene3D" id="1.20.1250.20">
    <property type="entry name" value="MFS general substrate transporter like domains"/>
    <property type="match status" value="1"/>
</dbReference>
<feature type="transmembrane region" description="Helical" evidence="6">
    <location>
        <begin position="400"/>
        <end position="423"/>
    </location>
</feature>
<evidence type="ECO:0000256" key="3">
    <source>
        <dbReference type="ARBA" id="ARBA00022692"/>
    </source>
</evidence>
<dbReference type="Proteomes" id="UP000760494">
    <property type="component" value="Unassembled WGS sequence"/>
</dbReference>
<dbReference type="EMBL" id="CABFJX010000040">
    <property type="protein sequence ID" value="VTT60136.1"/>
    <property type="molecule type" value="Genomic_DNA"/>
</dbReference>
<evidence type="ECO:0000256" key="6">
    <source>
        <dbReference type="SAM" id="Phobius"/>
    </source>
</evidence>
<evidence type="ECO:0000256" key="2">
    <source>
        <dbReference type="ARBA" id="ARBA00022448"/>
    </source>
</evidence>
<feature type="transmembrane region" description="Helical" evidence="6">
    <location>
        <begin position="213"/>
        <end position="233"/>
    </location>
</feature>
<comment type="caution">
    <text evidence="8">The sequence shown here is derived from an EMBL/GenBank/DDBJ whole genome shotgun (WGS) entry which is preliminary data.</text>
</comment>
<dbReference type="GO" id="GO:0022857">
    <property type="term" value="F:transmembrane transporter activity"/>
    <property type="evidence" value="ECO:0007669"/>
    <property type="project" value="InterPro"/>
</dbReference>
<evidence type="ECO:0000256" key="1">
    <source>
        <dbReference type="ARBA" id="ARBA00004141"/>
    </source>
</evidence>
<organism evidence="8 9">
    <name type="scientific">Fusarium fujikuroi</name>
    <name type="common">Bakanae and foot rot disease fungus</name>
    <name type="synonym">Gibberella fujikuroi</name>
    <dbReference type="NCBI Taxonomy" id="5127"/>
    <lineage>
        <taxon>Eukaryota</taxon>
        <taxon>Fungi</taxon>
        <taxon>Dikarya</taxon>
        <taxon>Ascomycota</taxon>
        <taxon>Pezizomycotina</taxon>
        <taxon>Sordariomycetes</taxon>
        <taxon>Hypocreomycetidae</taxon>
        <taxon>Hypocreales</taxon>
        <taxon>Nectriaceae</taxon>
        <taxon>Fusarium</taxon>
        <taxon>Fusarium fujikuroi species complex</taxon>
    </lineage>
</organism>
<feature type="transmembrane region" description="Helical" evidence="6">
    <location>
        <begin position="430"/>
        <end position="449"/>
    </location>
</feature>